<evidence type="ECO:0008006" key="3">
    <source>
        <dbReference type="Google" id="ProtNLM"/>
    </source>
</evidence>
<dbReference type="STRING" id="1817864.A2Z21_06880"/>
<accession>A0A1F5UTY6</accession>
<name>A0A1F5UTY6_FRAXR</name>
<dbReference type="PANTHER" id="PTHR43739:SF5">
    <property type="entry name" value="EXO-ALPHA-SIALIDASE"/>
    <property type="match status" value="1"/>
</dbReference>
<dbReference type="PANTHER" id="PTHR43739">
    <property type="entry name" value="XYLOGLUCANASE (EUROFUNG)"/>
    <property type="match status" value="1"/>
</dbReference>
<dbReference type="EMBL" id="MFGX01000076">
    <property type="protein sequence ID" value="OGF54590.1"/>
    <property type="molecule type" value="Genomic_DNA"/>
</dbReference>
<protein>
    <recommendedName>
        <fullName evidence="3">Glycosyl hydrolase</fullName>
    </recommendedName>
</protein>
<comment type="caution">
    <text evidence="1">The sequence shown here is derived from an EMBL/GenBank/DDBJ whole genome shotgun (WGS) entry which is preliminary data.</text>
</comment>
<dbReference type="InterPro" id="IPR052025">
    <property type="entry name" value="Xyloglucanase_GH74"/>
</dbReference>
<sequence>MKMKPSAAAPVLLFLGTEKGTFTLTSDRLRKHWSFSGPHLVGAEVYHMAYDHRNEGTLLAAVNSPIWGPQIHVSRDLGNTWTPCKDQPRFPKESGKTVKRFWHIRPGRESEPKVWYVGAEPASLFKSADHGATWIEVSSLSNHPTSERWQPGFGGLCLHSIVLHPTEKNRMWVGMSAVGVFGTKDGGQSWKPMNKGVRADFMPEKFPEYGQCTHKLLSHPASPETLFQQNHCGVYRSDSGGEEWQDISDGLPSRFGFVLGLHAKDPNTIYVVPEDEALGDKVGGGQRFVTGAKLRVYRSRNAGNSWEPLTDGLPQANAFLHLLREGMATDTLDPCGIYMATKTGQVFYSRDGGDHWELLREHLPPILSVGVAVTG</sequence>
<dbReference type="InterPro" id="IPR015943">
    <property type="entry name" value="WD40/YVTN_repeat-like_dom_sf"/>
</dbReference>
<proteinExistence type="predicted"/>
<evidence type="ECO:0000313" key="1">
    <source>
        <dbReference type="EMBL" id="OGF54590.1"/>
    </source>
</evidence>
<evidence type="ECO:0000313" key="2">
    <source>
        <dbReference type="Proteomes" id="UP000179157"/>
    </source>
</evidence>
<dbReference type="SUPFAM" id="SSF110296">
    <property type="entry name" value="Oligoxyloglucan reducing end-specific cellobiohydrolase"/>
    <property type="match status" value="1"/>
</dbReference>
<reference evidence="1 2" key="1">
    <citation type="journal article" date="2016" name="Nat. Commun.">
        <title>Thousands of microbial genomes shed light on interconnected biogeochemical processes in an aquifer system.</title>
        <authorList>
            <person name="Anantharaman K."/>
            <person name="Brown C.T."/>
            <person name="Hug L.A."/>
            <person name="Sharon I."/>
            <person name="Castelle C.J."/>
            <person name="Probst A.J."/>
            <person name="Thomas B.C."/>
            <person name="Singh A."/>
            <person name="Wilkins M.J."/>
            <person name="Karaoz U."/>
            <person name="Brodie E.L."/>
            <person name="Williams K.H."/>
            <person name="Hubbard S.S."/>
            <person name="Banfield J.F."/>
        </authorList>
    </citation>
    <scope>NUCLEOTIDE SEQUENCE [LARGE SCALE GENOMIC DNA]</scope>
    <source>
        <strain evidence="2">RBG_16_55_9</strain>
    </source>
</reference>
<gene>
    <name evidence="1" type="ORF">A2Z21_06880</name>
</gene>
<organism evidence="1 2">
    <name type="scientific">Fraserbacteria sp. (strain RBG_16_55_9)</name>
    <dbReference type="NCBI Taxonomy" id="1817864"/>
    <lineage>
        <taxon>Bacteria</taxon>
        <taxon>Candidatus Fraseribacteriota</taxon>
    </lineage>
</organism>
<dbReference type="CDD" id="cd15482">
    <property type="entry name" value="Sialidase_non-viral"/>
    <property type="match status" value="1"/>
</dbReference>
<dbReference type="Proteomes" id="UP000179157">
    <property type="component" value="Unassembled WGS sequence"/>
</dbReference>
<dbReference type="AlphaFoldDB" id="A0A1F5UTY6"/>
<dbReference type="GO" id="GO:0010411">
    <property type="term" value="P:xyloglucan metabolic process"/>
    <property type="evidence" value="ECO:0007669"/>
    <property type="project" value="TreeGrafter"/>
</dbReference>
<dbReference type="Gene3D" id="2.130.10.10">
    <property type="entry name" value="YVTN repeat-like/Quinoprotein amine dehydrogenase"/>
    <property type="match status" value="1"/>
</dbReference>